<dbReference type="PANTHER" id="PTHR10173">
    <property type="entry name" value="METHIONINE SULFOXIDE REDUCTASE"/>
    <property type="match status" value="1"/>
</dbReference>
<comment type="similarity">
    <text evidence="1 6">Belongs to the MsrB Met sulfoxide reductase family.</text>
</comment>
<dbReference type="GO" id="GO:0030091">
    <property type="term" value="P:protein repair"/>
    <property type="evidence" value="ECO:0007669"/>
    <property type="project" value="InterPro"/>
</dbReference>
<dbReference type="GO" id="GO:0033743">
    <property type="term" value="F:peptide-methionine (R)-S-oxide reductase activity"/>
    <property type="evidence" value="ECO:0007669"/>
    <property type="project" value="UniProtKB-UniRule"/>
</dbReference>
<evidence type="ECO:0000256" key="6">
    <source>
        <dbReference type="HAMAP-Rule" id="MF_01400"/>
    </source>
</evidence>
<dbReference type="GO" id="GO:0005737">
    <property type="term" value="C:cytoplasm"/>
    <property type="evidence" value="ECO:0007669"/>
    <property type="project" value="TreeGrafter"/>
</dbReference>
<keyword evidence="3 6" id="KW-0862">Zinc</keyword>
<evidence type="ECO:0000313" key="8">
    <source>
        <dbReference type="EMBL" id="POF31724.1"/>
    </source>
</evidence>
<reference evidence="8 9" key="1">
    <citation type="submission" date="2018-01" db="EMBL/GenBank/DDBJ databases">
        <title>Genomic Encyclopedia of Archaeal and Bacterial Type Strains, Phase II (KMG-II): from individual species to whole genera.</title>
        <authorList>
            <person name="Goeker M."/>
        </authorList>
    </citation>
    <scope>NUCLEOTIDE SEQUENCE [LARGE SCALE GENOMIC DNA]</scope>
    <source>
        <strain evidence="8 9">DSM 17023</strain>
    </source>
</reference>
<dbReference type="AlphaFoldDB" id="A0A2S3UVM8"/>
<dbReference type="Proteomes" id="UP000236959">
    <property type="component" value="Unassembled WGS sequence"/>
</dbReference>
<dbReference type="InterPro" id="IPR028427">
    <property type="entry name" value="Met_Sox_Rdtase_MsrB"/>
</dbReference>
<proteinExistence type="inferred from homology"/>
<comment type="cofactor">
    <cofactor evidence="6">
        <name>Zn(2+)</name>
        <dbReference type="ChEBI" id="CHEBI:29105"/>
    </cofactor>
    <text evidence="6">Binds 1 zinc ion per subunit. The zinc ion is important for the structural integrity of the protein.</text>
</comment>
<dbReference type="Gene3D" id="2.170.150.20">
    <property type="entry name" value="Peptide methionine sulfoxide reductase"/>
    <property type="match status" value="1"/>
</dbReference>
<keyword evidence="4 6" id="KW-0560">Oxidoreductase</keyword>
<evidence type="ECO:0000256" key="4">
    <source>
        <dbReference type="ARBA" id="ARBA00023002"/>
    </source>
</evidence>
<dbReference type="OrthoDB" id="9785497at2"/>
<sequence length="156" mass="17151">MSDDTVRQDDDAPKVRKTTAEWMKQLTPEQFYVARQSGTERPFTGPYWDNKLIGRYDCVCCGAPLFMSDSKFDAGCGWPSFFQAIGPDSVRELDDSSHGMVRTEIRCKSCDAHLGHVFPDGPPPTGLRYCLNGHAMNFVHGGRPPAGSDGNSSGET</sequence>
<keyword evidence="9" id="KW-1185">Reference proteome</keyword>
<keyword evidence="2 6" id="KW-0479">Metal-binding</keyword>
<feature type="domain" description="MsrB" evidence="7">
    <location>
        <begin position="19"/>
        <end position="141"/>
    </location>
</feature>
<name>A0A2S3UVM8_9HYPH</name>
<dbReference type="PROSITE" id="PS51790">
    <property type="entry name" value="MSRB"/>
    <property type="match status" value="1"/>
</dbReference>
<dbReference type="NCBIfam" id="TIGR00357">
    <property type="entry name" value="peptide-methionine (R)-S-oxide reductase MsrB"/>
    <property type="match status" value="1"/>
</dbReference>
<organism evidence="8 9">
    <name type="scientific">Roseibium marinum</name>
    <dbReference type="NCBI Taxonomy" id="281252"/>
    <lineage>
        <taxon>Bacteria</taxon>
        <taxon>Pseudomonadati</taxon>
        <taxon>Pseudomonadota</taxon>
        <taxon>Alphaproteobacteria</taxon>
        <taxon>Hyphomicrobiales</taxon>
        <taxon>Stappiaceae</taxon>
        <taxon>Roseibium</taxon>
    </lineage>
</organism>
<evidence type="ECO:0000256" key="2">
    <source>
        <dbReference type="ARBA" id="ARBA00022723"/>
    </source>
</evidence>
<dbReference type="Pfam" id="PF01641">
    <property type="entry name" value="SelR"/>
    <property type="match status" value="1"/>
</dbReference>
<dbReference type="EC" id="1.8.4.12" evidence="6"/>
<evidence type="ECO:0000256" key="1">
    <source>
        <dbReference type="ARBA" id="ARBA00007174"/>
    </source>
</evidence>
<accession>A0A2S3UVM8</accession>
<dbReference type="EMBL" id="PPCN01000004">
    <property type="protein sequence ID" value="POF31724.1"/>
    <property type="molecule type" value="Genomic_DNA"/>
</dbReference>
<dbReference type="GO" id="GO:0006979">
    <property type="term" value="P:response to oxidative stress"/>
    <property type="evidence" value="ECO:0007669"/>
    <property type="project" value="InterPro"/>
</dbReference>
<dbReference type="FunFam" id="2.170.150.20:FF:000001">
    <property type="entry name" value="Peptide methionine sulfoxide reductase MsrB"/>
    <property type="match status" value="1"/>
</dbReference>
<dbReference type="InterPro" id="IPR011057">
    <property type="entry name" value="Mss4-like_sf"/>
</dbReference>
<dbReference type="SUPFAM" id="SSF51316">
    <property type="entry name" value="Mss4-like"/>
    <property type="match status" value="1"/>
</dbReference>
<comment type="caution">
    <text evidence="8">The sequence shown here is derived from an EMBL/GenBank/DDBJ whole genome shotgun (WGS) entry which is preliminary data.</text>
</comment>
<feature type="binding site" evidence="6">
    <location>
        <position position="61"/>
    </location>
    <ligand>
        <name>Zn(2+)</name>
        <dbReference type="ChEBI" id="CHEBI:29105"/>
    </ligand>
</feature>
<dbReference type="GO" id="GO:0008270">
    <property type="term" value="F:zinc ion binding"/>
    <property type="evidence" value="ECO:0007669"/>
    <property type="project" value="UniProtKB-UniRule"/>
</dbReference>
<feature type="active site" description="Nucleophile" evidence="6">
    <location>
        <position position="130"/>
    </location>
</feature>
<dbReference type="PANTHER" id="PTHR10173:SF52">
    <property type="entry name" value="METHIONINE-R-SULFOXIDE REDUCTASE B1"/>
    <property type="match status" value="1"/>
</dbReference>
<protein>
    <recommendedName>
        <fullName evidence="6">Peptide methionine sulfoxide reductase MsrB</fullName>
        <ecNumber evidence="6">1.8.4.12</ecNumber>
    </recommendedName>
    <alternativeName>
        <fullName evidence="6">Peptide-methionine (R)-S-oxide reductase</fullName>
    </alternativeName>
</protein>
<dbReference type="RefSeq" id="WP_103222682.1">
    <property type="nucleotide sequence ID" value="NZ_PPCN01000004.1"/>
</dbReference>
<evidence type="ECO:0000256" key="3">
    <source>
        <dbReference type="ARBA" id="ARBA00022833"/>
    </source>
</evidence>
<evidence type="ECO:0000259" key="7">
    <source>
        <dbReference type="PROSITE" id="PS51790"/>
    </source>
</evidence>
<dbReference type="InterPro" id="IPR002579">
    <property type="entry name" value="Met_Sox_Rdtase_MsrB_dom"/>
</dbReference>
<evidence type="ECO:0000256" key="5">
    <source>
        <dbReference type="ARBA" id="ARBA00048488"/>
    </source>
</evidence>
<gene>
    <name evidence="6" type="primary">msrB</name>
    <name evidence="8" type="ORF">CLV41_104294</name>
</gene>
<dbReference type="HAMAP" id="MF_01400">
    <property type="entry name" value="MsrB"/>
    <property type="match status" value="1"/>
</dbReference>
<evidence type="ECO:0000313" key="9">
    <source>
        <dbReference type="Proteomes" id="UP000236959"/>
    </source>
</evidence>
<feature type="binding site" evidence="6">
    <location>
        <position position="110"/>
    </location>
    <ligand>
        <name>Zn(2+)</name>
        <dbReference type="ChEBI" id="CHEBI:29105"/>
    </ligand>
</feature>
<feature type="binding site" evidence="6">
    <location>
        <position position="107"/>
    </location>
    <ligand>
        <name>Zn(2+)</name>
        <dbReference type="ChEBI" id="CHEBI:29105"/>
    </ligand>
</feature>
<feature type="binding site" evidence="6">
    <location>
        <position position="58"/>
    </location>
    <ligand>
        <name>Zn(2+)</name>
        <dbReference type="ChEBI" id="CHEBI:29105"/>
    </ligand>
</feature>
<comment type="catalytic activity">
    <reaction evidence="5 6">
        <text>L-methionyl-[protein] + [thioredoxin]-disulfide + H2O = L-methionyl-(R)-S-oxide-[protein] + [thioredoxin]-dithiol</text>
        <dbReference type="Rhea" id="RHEA:24164"/>
        <dbReference type="Rhea" id="RHEA-COMP:10698"/>
        <dbReference type="Rhea" id="RHEA-COMP:10700"/>
        <dbReference type="Rhea" id="RHEA-COMP:12313"/>
        <dbReference type="Rhea" id="RHEA-COMP:12314"/>
        <dbReference type="ChEBI" id="CHEBI:15377"/>
        <dbReference type="ChEBI" id="CHEBI:16044"/>
        <dbReference type="ChEBI" id="CHEBI:29950"/>
        <dbReference type="ChEBI" id="CHEBI:45764"/>
        <dbReference type="ChEBI" id="CHEBI:50058"/>
        <dbReference type="EC" id="1.8.4.12"/>
    </reaction>
</comment>